<sequence>MALSKDRTLPEKKVSHAPEFALSVAAGFRVFRGSICIVCQDGSVVPAGTAAPPSPAVASAGIARHAQDNTGTSTVMSAQVGSGPIWCEKSCFGLPFDEAPTWADVGKPVFAVDDETVSLTETPASGAARLQVGTLSGLEADGTAYVLLA</sequence>
<reference evidence="1 2" key="1">
    <citation type="submission" date="2014-06" db="EMBL/GenBank/DDBJ databases">
        <authorList>
            <person name="Ju J."/>
            <person name="Zhang J."/>
        </authorList>
    </citation>
    <scope>NUCLEOTIDE SEQUENCE [LARGE SCALE GENOMIC DNA]</scope>
    <source>
        <strain evidence="1">DmL_050</strain>
    </source>
</reference>
<dbReference type="AlphaFoldDB" id="A0A252EJE0"/>
<protein>
    <submittedName>
        <fullName evidence="1">Uncharacterized protein</fullName>
    </submittedName>
</protein>
<accession>A0A252EJE0</accession>
<evidence type="ECO:0000313" key="1">
    <source>
        <dbReference type="EMBL" id="OUL66334.1"/>
    </source>
</evidence>
<proteinExistence type="predicted"/>
<organism evidence="1 2">
    <name type="scientific">Acetobacter senegalensis</name>
    <dbReference type="NCBI Taxonomy" id="446692"/>
    <lineage>
        <taxon>Bacteria</taxon>
        <taxon>Pseudomonadati</taxon>
        <taxon>Pseudomonadota</taxon>
        <taxon>Alphaproteobacteria</taxon>
        <taxon>Acetobacterales</taxon>
        <taxon>Acetobacteraceae</taxon>
        <taxon>Acetobacter</taxon>
    </lineage>
</organism>
<name>A0A252EJE0_9PROT</name>
<evidence type="ECO:0000313" key="2">
    <source>
        <dbReference type="Proteomes" id="UP000195072"/>
    </source>
</evidence>
<comment type="caution">
    <text evidence="1">The sequence shown here is derived from an EMBL/GenBank/DDBJ whole genome shotgun (WGS) entry which is preliminary data.</text>
</comment>
<dbReference type="Proteomes" id="UP000195072">
    <property type="component" value="Unassembled WGS sequence"/>
</dbReference>
<dbReference type="RefSeq" id="WP_086897524.1">
    <property type="nucleotide sequence ID" value="NZ_JOOZ01000036.1"/>
</dbReference>
<gene>
    <name evidence="1" type="ORF">HK16_10655</name>
</gene>
<dbReference type="EMBL" id="JOOZ01000036">
    <property type="protein sequence ID" value="OUL66334.1"/>
    <property type="molecule type" value="Genomic_DNA"/>
</dbReference>